<comment type="similarity">
    <text evidence="2 14">Belongs to the UppP family.</text>
</comment>
<comment type="function">
    <text evidence="14">Catalyzes the dephosphorylation of undecaprenyl diphosphate (UPP). Confers resistance to bacitracin.</text>
</comment>
<dbReference type="GO" id="GO:0071555">
    <property type="term" value="P:cell wall organization"/>
    <property type="evidence" value="ECO:0007669"/>
    <property type="project" value="UniProtKB-KW"/>
</dbReference>
<comment type="subcellular location">
    <subcellularLocation>
        <location evidence="1 14">Cell membrane</location>
        <topology evidence="1 14">Multi-pass membrane protein</topology>
    </subcellularLocation>
</comment>
<feature type="transmembrane region" description="Helical" evidence="14">
    <location>
        <begin position="189"/>
        <end position="210"/>
    </location>
</feature>
<evidence type="ECO:0000313" key="15">
    <source>
        <dbReference type="EMBL" id="HGW60825.1"/>
    </source>
</evidence>
<organism evidence="15">
    <name type="scientific">Caldisericum exile</name>
    <dbReference type="NCBI Taxonomy" id="693075"/>
    <lineage>
        <taxon>Bacteria</taxon>
        <taxon>Pseudomonadati</taxon>
        <taxon>Caldisericota/Cryosericota group</taxon>
        <taxon>Caldisericota</taxon>
        <taxon>Caldisericia</taxon>
        <taxon>Caldisericales</taxon>
        <taxon>Caldisericaceae</taxon>
        <taxon>Caldisericum</taxon>
    </lineage>
</organism>
<keyword evidence="14" id="KW-0133">Cell shape</keyword>
<comment type="miscellaneous">
    <text evidence="14">Bacitracin is thought to be involved in the inhibition of peptidoglycan synthesis by sequestering undecaprenyl diphosphate, thereby reducing the pool of lipid carrier available.</text>
</comment>
<feature type="transmembrane region" description="Helical" evidence="14">
    <location>
        <begin position="249"/>
        <end position="267"/>
    </location>
</feature>
<keyword evidence="8 14" id="KW-1133">Transmembrane helix</keyword>
<evidence type="ECO:0000256" key="1">
    <source>
        <dbReference type="ARBA" id="ARBA00004651"/>
    </source>
</evidence>
<evidence type="ECO:0000256" key="6">
    <source>
        <dbReference type="ARBA" id="ARBA00022692"/>
    </source>
</evidence>
<evidence type="ECO:0000256" key="3">
    <source>
        <dbReference type="ARBA" id="ARBA00012374"/>
    </source>
</evidence>
<evidence type="ECO:0000256" key="9">
    <source>
        <dbReference type="ARBA" id="ARBA00023136"/>
    </source>
</evidence>
<proteinExistence type="inferred from homology"/>
<dbReference type="GO" id="GO:0005886">
    <property type="term" value="C:plasma membrane"/>
    <property type="evidence" value="ECO:0007669"/>
    <property type="project" value="UniProtKB-SubCell"/>
</dbReference>
<protein>
    <recommendedName>
        <fullName evidence="4 14">Undecaprenyl-diphosphatase</fullName>
        <ecNumber evidence="3 14">3.6.1.27</ecNumber>
    </recommendedName>
    <alternativeName>
        <fullName evidence="12 14">Bacitracin resistance protein</fullName>
    </alternativeName>
    <alternativeName>
        <fullName evidence="11 14">Undecaprenyl pyrophosphate phosphatase</fullName>
    </alternativeName>
</protein>
<name>A0A7C4U3D5_9BACT</name>
<dbReference type="GO" id="GO:0046677">
    <property type="term" value="P:response to antibiotic"/>
    <property type="evidence" value="ECO:0007669"/>
    <property type="project" value="UniProtKB-UniRule"/>
</dbReference>
<comment type="caution">
    <text evidence="15">The sequence shown here is derived from an EMBL/GenBank/DDBJ whole genome shotgun (WGS) entry which is preliminary data.</text>
</comment>
<sequence>MDALRESVLLGIIQGATEFLPVSSSGHLVLIPALLRLPLPNLAFTMGLHAGTLLSLLAYFYREIIGLVKGVFSVFKREKSAEEEFYLRLFGLIIIAVIPAGIAGVLLSDRVDLLFSNPRTVSYLFFITAAFLILSSILSDKSKKTFKNINALDAVIVGIFQILALPPGISRSGTTITGGIVSGLDRESASKFSFLVAIPVIFGATVLEAGKGNFAGFTITDLLAGFVVSFIIGLISLWIFFPLIKKTKFYVFAIYCIILGVIGLIFIK</sequence>
<evidence type="ECO:0000256" key="8">
    <source>
        <dbReference type="ARBA" id="ARBA00022989"/>
    </source>
</evidence>
<evidence type="ECO:0000256" key="4">
    <source>
        <dbReference type="ARBA" id="ARBA00021581"/>
    </source>
</evidence>
<keyword evidence="5 14" id="KW-1003">Cell membrane</keyword>
<dbReference type="PANTHER" id="PTHR30622:SF2">
    <property type="entry name" value="UNDECAPRENYL-DIPHOSPHATASE"/>
    <property type="match status" value="1"/>
</dbReference>
<evidence type="ECO:0000256" key="11">
    <source>
        <dbReference type="ARBA" id="ARBA00032707"/>
    </source>
</evidence>
<dbReference type="GO" id="GO:0009252">
    <property type="term" value="P:peptidoglycan biosynthetic process"/>
    <property type="evidence" value="ECO:0007669"/>
    <property type="project" value="UniProtKB-KW"/>
</dbReference>
<gene>
    <name evidence="14" type="primary">uppP</name>
    <name evidence="15" type="ORF">ENV82_05295</name>
</gene>
<dbReference type="PANTHER" id="PTHR30622">
    <property type="entry name" value="UNDECAPRENYL-DIPHOSPHATASE"/>
    <property type="match status" value="1"/>
</dbReference>
<evidence type="ECO:0000256" key="14">
    <source>
        <dbReference type="HAMAP-Rule" id="MF_01006"/>
    </source>
</evidence>
<feature type="transmembrane region" description="Helical" evidence="14">
    <location>
        <begin position="85"/>
        <end position="108"/>
    </location>
</feature>
<evidence type="ECO:0000256" key="10">
    <source>
        <dbReference type="ARBA" id="ARBA00023251"/>
    </source>
</evidence>
<dbReference type="EC" id="3.6.1.27" evidence="3 14"/>
<evidence type="ECO:0000256" key="7">
    <source>
        <dbReference type="ARBA" id="ARBA00022801"/>
    </source>
</evidence>
<comment type="catalytic activity">
    <reaction evidence="13 14">
        <text>di-trans,octa-cis-undecaprenyl diphosphate + H2O = di-trans,octa-cis-undecaprenyl phosphate + phosphate + H(+)</text>
        <dbReference type="Rhea" id="RHEA:28094"/>
        <dbReference type="ChEBI" id="CHEBI:15377"/>
        <dbReference type="ChEBI" id="CHEBI:15378"/>
        <dbReference type="ChEBI" id="CHEBI:43474"/>
        <dbReference type="ChEBI" id="CHEBI:58405"/>
        <dbReference type="ChEBI" id="CHEBI:60392"/>
        <dbReference type="EC" id="3.6.1.27"/>
    </reaction>
</comment>
<keyword evidence="10 14" id="KW-0046">Antibiotic resistance</keyword>
<evidence type="ECO:0000256" key="2">
    <source>
        <dbReference type="ARBA" id="ARBA00010621"/>
    </source>
</evidence>
<keyword evidence="9 14" id="KW-0472">Membrane</keyword>
<evidence type="ECO:0000256" key="13">
    <source>
        <dbReference type="ARBA" id="ARBA00047594"/>
    </source>
</evidence>
<keyword evidence="14" id="KW-0961">Cell wall biogenesis/degradation</keyword>
<evidence type="ECO:0000256" key="12">
    <source>
        <dbReference type="ARBA" id="ARBA00032932"/>
    </source>
</evidence>
<dbReference type="HAMAP" id="MF_01006">
    <property type="entry name" value="Undec_diphosphatase"/>
    <property type="match status" value="1"/>
</dbReference>
<keyword evidence="6 14" id="KW-0812">Transmembrane</keyword>
<dbReference type="Pfam" id="PF02673">
    <property type="entry name" value="BacA"/>
    <property type="match status" value="1"/>
</dbReference>
<evidence type="ECO:0000256" key="5">
    <source>
        <dbReference type="ARBA" id="ARBA00022475"/>
    </source>
</evidence>
<accession>A0A7C4U3D5</accession>
<dbReference type="GO" id="GO:0008360">
    <property type="term" value="P:regulation of cell shape"/>
    <property type="evidence" value="ECO:0007669"/>
    <property type="project" value="UniProtKB-KW"/>
</dbReference>
<reference evidence="15" key="1">
    <citation type="journal article" date="2020" name="mSystems">
        <title>Genome- and Community-Level Interaction Insights into Carbon Utilization and Element Cycling Functions of Hydrothermarchaeota in Hydrothermal Sediment.</title>
        <authorList>
            <person name="Zhou Z."/>
            <person name="Liu Y."/>
            <person name="Xu W."/>
            <person name="Pan J."/>
            <person name="Luo Z.H."/>
            <person name="Li M."/>
        </authorList>
    </citation>
    <scope>NUCLEOTIDE SEQUENCE [LARGE SCALE GENOMIC DNA]</scope>
    <source>
        <strain evidence="15">SpSt-794</strain>
    </source>
</reference>
<feature type="transmembrane region" description="Helical" evidence="14">
    <location>
        <begin position="120"/>
        <end position="139"/>
    </location>
</feature>
<dbReference type="EMBL" id="DTHV01000155">
    <property type="protein sequence ID" value="HGW60825.1"/>
    <property type="molecule type" value="Genomic_DNA"/>
</dbReference>
<feature type="transmembrane region" description="Helical" evidence="14">
    <location>
        <begin position="222"/>
        <end position="243"/>
    </location>
</feature>
<dbReference type="GO" id="GO:0050380">
    <property type="term" value="F:undecaprenyl-diphosphatase activity"/>
    <property type="evidence" value="ECO:0007669"/>
    <property type="project" value="UniProtKB-UniRule"/>
</dbReference>
<dbReference type="InterPro" id="IPR003824">
    <property type="entry name" value="UppP"/>
</dbReference>
<keyword evidence="14" id="KW-0573">Peptidoglycan synthesis</keyword>
<keyword evidence="7 14" id="KW-0378">Hydrolase</keyword>
<feature type="transmembrane region" description="Helical" evidence="14">
    <location>
        <begin position="42"/>
        <end position="61"/>
    </location>
</feature>
<dbReference type="AlphaFoldDB" id="A0A7C4U3D5"/>